<feature type="binding site" evidence="10">
    <location>
        <position position="471"/>
    </location>
    <ligand>
        <name>ATP</name>
        <dbReference type="ChEBI" id="CHEBI:30616"/>
    </ligand>
</feature>
<evidence type="ECO:0000256" key="4">
    <source>
        <dbReference type="ARBA" id="ARBA00022679"/>
    </source>
</evidence>
<feature type="compositionally biased region" description="Basic residues" evidence="11">
    <location>
        <begin position="1181"/>
        <end position="1195"/>
    </location>
</feature>
<dbReference type="GO" id="GO:0005737">
    <property type="term" value="C:cytoplasm"/>
    <property type="evidence" value="ECO:0007669"/>
    <property type="project" value="TreeGrafter"/>
</dbReference>
<evidence type="ECO:0000256" key="11">
    <source>
        <dbReference type="SAM" id="MobiDB-lite"/>
    </source>
</evidence>
<dbReference type="Gene3D" id="1.10.510.10">
    <property type="entry name" value="Transferase(Phosphotransferase) domain 1"/>
    <property type="match status" value="2"/>
</dbReference>
<dbReference type="EC" id="2.7.11.1" evidence="2"/>
<feature type="domain" description="Protein kinase" evidence="12">
    <location>
        <begin position="741"/>
        <end position="999"/>
    </location>
</feature>
<evidence type="ECO:0000256" key="3">
    <source>
        <dbReference type="ARBA" id="ARBA00022527"/>
    </source>
</evidence>
<dbReference type="GO" id="GO:0043066">
    <property type="term" value="P:negative regulation of apoptotic process"/>
    <property type="evidence" value="ECO:0007669"/>
    <property type="project" value="TreeGrafter"/>
</dbReference>
<dbReference type="Pfam" id="PF00069">
    <property type="entry name" value="Pkinase"/>
    <property type="match status" value="2"/>
</dbReference>
<dbReference type="PROSITE" id="PS50011">
    <property type="entry name" value="PROTEIN_KINASE_DOM"/>
    <property type="match status" value="2"/>
</dbReference>
<sequence>MGQRFGKSDDDRSGVYNQRTDEEVDLFWASTPAPSTANTSCVEDAEVDLFWSWKPGPSTTKTSREPYEEVDLFWSYTPRPSTTNKSCEGDEEVDLFWSKTPDPSTANASSEGDEEVDLFWTLRDETPEVMAVPADRNRDDEIPVQNVPQEILENLETLSPESSVSQSEERLDHTEKPSVVILDEIPVQDVTHELPENLETLTNEIPVQDVTHELLENLETLPSEKPSVVILDEIPVQDVTHELLENLETRPSESSVIQSMEMQEDKKKSSVVIQDEIPGQDVFPELPETSPNESSVIQSMEMQEDKKKSSVVIQDEIPGQDVFPELPETSPNESSVIQSMEMQEDKKKSSVVIHDEIPGQDVFPELLETYPNESSVSQAEEKLEDKKKSSVVIQDEIPELDPFQEHLKDLENYFSDSATSEVEDVMEDDDSVIIQEINGKEYDIGYMLGKGGYGYVFEGTRIQDGLKVAVKVVEKTQNVIKQYINIPGRRKPLPREVGLHMLACKGENVPVIIQFLDWQDFSKDYLVVLERPYPCEDILHFMDHTGGSVKENVAQIILRQATEAAEICCQRGVFHRDIKLENLLINPITLEVKIIDFGCGELYKGSAYRDYNGTRNYVCPEYYKRGYYYAKPATVYSLGVLLYSMLCGTFPSCLSLRLIKEKTWSKDGLTEECCDLVRACLQEEPEERIHLEKIRDHKWFPHNDPADGLRTPGTSFRLSEEEMEEDEKSSVFIQQINGRQYEIARKLHESVFGNIFEGTRAEDGLTVAVKLVEKTKEIMEDYINIPGHPEPLPRQLGLHMLACEGENVPVIVKFLDWQDYSDHYLMVLERPSPCEDVNSFVKRTGGSVKENVAQFILRQVTEAAEICCRRGVFHRDIKLEHLLINPITLEVKIIGFGCGDLYKESAYTEYMGTEKYICPEFLETGEYHGKPATVYSLGMLLYAMLCGKFPGSLNLERIGEKIWYKDGLTKKCCDLIQACLQENPEERIELAKILDHKWFQDNDSADGLHTPDTSLSPSEEEMEDDEKSSVFIQGRERRGTATHRRARAKGNLNAPQGASEGEPQRTAGRERRGTSTHRRARAKGNLNAPQGASEGEPQRTAGRGRGTSTHRRARAKGNLNAPQGASEGEPQRTAGRERRGTSTHRRARAKGNLNAPQGASEGEPQRTAGRERMGKPQRTAGRQRRGTSKHRRARAKGVTSAHSRARAKGNRTAGRERRGTAPQGASEGEPYRRARAKGNRTAGRERRGTAPQGASEGEPHGRARAKGNRTARAKGNRTAGRERRGTAGRERRGTARQGASEGEPQGASEGEPQGASEGEPRRTAGRELRGTSTHRRARAKGNLDAPQGAS</sequence>
<dbReference type="InterPro" id="IPR011009">
    <property type="entry name" value="Kinase-like_dom_sf"/>
</dbReference>
<dbReference type="Proteomes" id="UP000324632">
    <property type="component" value="Chromosome 7"/>
</dbReference>
<feature type="compositionally biased region" description="Basic and acidic residues" evidence="11">
    <location>
        <begin position="1318"/>
        <end position="1329"/>
    </location>
</feature>
<evidence type="ECO:0000256" key="7">
    <source>
        <dbReference type="ARBA" id="ARBA00022840"/>
    </source>
</evidence>
<keyword evidence="4" id="KW-0808">Transferase</keyword>
<dbReference type="InterPro" id="IPR008271">
    <property type="entry name" value="Ser/Thr_kinase_AS"/>
</dbReference>
<dbReference type="GO" id="GO:0007346">
    <property type="term" value="P:regulation of mitotic cell cycle"/>
    <property type="evidence" value="ECO:0007669"/>
    <property type="project" value="TreeGrafter"/>
</dbReference>
<evidence type="ECO:0000313" key="14">
    <source>
        <dbReference type="Proteomes" id="UP000324632"/>
    </source>
</evidence>
<evidence type="ECO:0000256" key="1">
    <source>
        <dbReference type="ARBA" id="ARBA00005505"/>
    </source>
</evidence>
<keyword evidence="5 10" id="KW-0547">Nucleotide-binding</keyword>
<evidence type="ECO:0000256" key="5">
    <source>
        <dbReference type="ARBA" id="ARBA00022741"/>
    </source>
</evidence>
<evidence type="ECO:0000256" key="8">
    <source>
        <dbReference type="ARBA" id="ARBA00047899"/>
    </source>
</evidence>
<feature type="compositionally biased region" description="Basic and acidic residues" evidence="11">
    <location>
        <begin position="167"/>
        <end position="176"/>
    </location>
</feature>
<feature type="region of interest" description="Disordered" evidence="11">
    <location>
        <begin position="1002"/>
        <end position="1350"/>
    </location>
</feature>
<keyword evidence="6 13" id="KW-0418">Kinase</keyword>
<evidence type="ECO:0000256" key="2">
    <source>
        <dbReference type="ARBA" id="ARBA00012513"/>
    </source>
</evidence>
<feature type="compositionally biased region" description="Basic residues" evidence="11">
    <location>
        <begin position="1262"/>
        <end position="1275"/>
    </location>
</feature>
<comment type="catalytic activity">
    <reaction evidence="8">
        <text>L-threonyl-[protein] + ATP = O-phospho-L-threonyl-[protein] + ADP + H(+)</text>
        <dbReference type="Rhea" id="RHEA:46608"/>
        <dbReference type="Rhea" id="RHEA-COMP:11060"/>
        <dbReference type="Rhea" id="RHEA-COMP:11605"/>
        <dbReference type="ChEBI" id="CHEBI:15378"/>
        <dbReference type="ChEBI" id="CHEBI:30013"/>
        <dbReference type="ChEBI" id="CHEBI:30616"/>
        <dbReference type="ChEBI" id="CHEBI:61977"/>
        <dbReference type="ChEBI" id="CHEBI:456216"/>
        <dbReference type="EC" id="2.7.11.1"/>
    </reaction>
</comment>
<feature type="region of interest" description="Disordered" evidence="11">
    <location>
        <begin position="156"/>
        <end position="178"/>
    </location>
</feature>
<evidence type="ECO:0000256" key="6">
    <source>
        <dbReference type="ARBA" id="ARBA00022777"/>
    </source>
</evidence>
<comment type="similarity">
    <text evidence="1">Belongs to the protein kinase superfamily. CAMK Ser/Thr protein kinase family. PIM subfamily.</text>
</comment>
<dbReference type="GO" id="GO:0004674">
    <property type="term" value="F:protein serine/threonine kinase activity"/>
    <property type="evidence" value="ECO:0007669"/>
    <property type="project" value="UniProtKB-KW"/>
</dbReference>
<name>A0A5A9PCN3_9TELE</name>
<reference evidence="13 14" key="1">
    <citation type="journal article" date="2019" name="Mol. Ecol. Resour.">
        <title>Chromosome-level genome assembly of Triplophysa tibetana, a fish adapted to the harsh high-altitude environment of the Tibetan Plateau.</title>
        <authorList>
            <person name="Yang X."/>
            <person name="Liu H."/>
            <person name="Ma Z."/>
            <person name="Zou Y."/>
            <person name="Zou M."/>
            <person name="Mao Y."/>
            <person name="Li X."/>
            <person name="Wang H."/>
            <person name="Chen T."/>
            <person name="Wang W."/>
            <person name="Yang R."/>
        </authorList>
    </citation>
    <scope>NUCLEOTIDE SEQUENCE [LARGE SCALE GENOMIC DNA]</scope>
    <source>
        <strain evidence="13">TTIB1903HZAU</strain>
        <tissue evidence="13">Muscle</tissue>
    </source>
</reference>
<dbReference type="InterPro" id="IPR051138">
    <property type="entry name" value="PIM_Ser/Thr_kinase"/>
</dbReference>
<dbReference type="SMART" id="SM00220">
    <property type="entry name" value="S_TKc"/>
    <property type="match status" value="2"/>
</dbReference>
<dbReference type="PROSITE" id="PS00108">
    <property type="entry name" value="PROTEIN_KINASE_ST"/>
    <property type="match status" value="1"/>
</dbReference>
<keyword evidence="7 10" id="KW-0067">ATP-binding</keyword>
<dbReference type="InterPro" id="IPR000719">
    <property type="entry name" value="Prot_kinase_dom"/>
</dbReference>
<dbReference type="PANTHER" id="PTHR22984">
    <property type="entry name" value="SERINE/THREONINE-PROTEIN KINASE PIM"/>
    <property type="match status" value="1"/>
</dbReference>
<dbReference type="GO" id="GO:0005524">
    <property type="term" value="F:ATP binding"/>
    <property type="evidence" value="ECO:0007669"/>
    <property type="project" value="UniProtKB-UniRule"/>
</dbReference>
<dbReference type="FunFam" id="1.10.510.10:FF:000392">
    <property type="entry name" value="Pim proto-oncogene, serine/threonine kinase,-related 152"/>
    <property type="match status" value="2"/>
</dbReference>
<proteinExistence type="inferred from homology"/>
<dbReference type="PROSITE" id="PS00107">
    <property type="entry name" value="PROTEIN_KINASE_ATP"/>
    <property type="match status" value="1"/>
</dbReference>
<feature type="compositionally biased region" description="Basic and acidic residues" evidence="11">
    <location>
        <begin position="1279"/>
        <end position="1293"/>
    </location>
</feature>
<accession>A0A5A9PCN3</accession>
<evidence type="ECO:0000313" key="13">
    <source>
        <dbReference type="EMBL" id="KAA0719405.1"/>
    </source>
</evidence>
<dbReference type="PANTHER" id="PTHR22984:SF11">
    <property type="entry name" value="AURORA KINASE-RELATED"/>
    <property type="match status" value="1"/>
</dbReference>
<keyword evidence="3" id="KW-0723">Serine/threonine-protein kinase</keyword>
<evidence type="ECO:0000256" key="10">
    <source>
        <dbReference type="PROSITE-ProRule" id="PRU10141"/>
    </source>
</evidence>
<organism evidence="13 14">
    <name type="scientific">Triplophysa tibetana</name>
    <dbReference type="NCBI Taxonomy" id="1572043"/>
    <lineage>
        <taxon>Eukaryota</taxon>
        <taxon>Metazoa</taxon>
        <taxon>Chordata</taxon>
        <taxon>Craniata</taxon>
        <taxon>Vertebrata</taxon>
        <taxon>Euteleostomi</taxon>
        <taxon>Actinopterygii</taxon>
        <taxon>Neopterygii</taxon>
        <taxon>Teleostei</taxon>
        <taxon>Ostariophysi</taxon>
        <taxon>Cypriniformes</taxon>
        <taxon>Nemacheilidae</taxon>
        <taxon>Triplophysa</taxon>
    </lineage>
</organism>
<gene>
    <name evidence="13" type="ORF">E1301_Tti015912</name>
</gene>
<dbReference type="FunFam" id="3.30.200.20:FF:000246">
    <property type="entry name" value="Pim proto-oncogene, serine/threonine kinase,-related 152"/>
    <property type="match status" value="2"/>
</dbReference>
<dbReference type="InterPro" id="IPR017441">
    <property type="entry name" value="Protein_kinase_ATP_BS"/>
</dbReference>
<dbReference type="SUPFAM" id="SSF56112">
    <property type="entry name" value="Protein kinase-like (PK-like)"/>
    <property type="match status" value="2"/>
</dbReference>
<protein>
    <recommendedName>
        <fullName evidence="2">non-specific serine/threonine protein kinase</fullName>
        <ecNumber evidence="2">2.7.11.1</ecNumber>
    </recommendedName>
</protein>
<comment type="catalytic activity">
    <reaction evidence="9">
        <text>L-seryl-[protein] + ATP = O-phospho-L-seryl-[protein] + ADP + H(+)</text>
        <dbReference type="Rhea" id="RHEA:17989"/>
        <dbReference type="Rhea" id="RHEA-COMP:9863"/>
        <dbReference type="Rhea" id="RHEA-COMP:11604"/>
        <dbReference type="ChEBI" id="CHEBI:15378"/>
        <dbReference type="ChEBI" id="CHEBI:29999"/>
        <dbReference type="ChEBI" id="CHEBI:30616"/>
        <dbReference type="ChEBI" id="CHEBI:83421"/>
        <dbReference type="ChEBI" id="CHEBI:456216"/>
        <dbReference type="EC" id="2.7.11.1"/>
    </reaction>
</comment>
<comment type="caution">
    <text evidence="13">The sequence shown here is derived from an EMBL/GenBank/DDBJ whole genome shotgun (WGS) entry which is preliminary data.</text>
</comment>
<evidence type="ECO:0000259" key="12">
    <source>
        <dbReference type="PROSITE" id="PS50011"/>
    </source>
</evidence>
<feature type="compositionally biased region" description="Polar residues" evidence="11">
    <location>
        <begin position="156"/>
        <end position="166"/>
    </location>
</feature>
<evidence type="ECO:0000256" key="9">
    <source>
        <dbReference type="ARBA" id="ARBA00048679"/>
    </source>
</evidence>
<dbReference type="EMBL" id="SOYY01000007">
    <property type="protein sequence ID" value="KAA0719405.1"/>
    <property type="molecule type" value="Genomic_DNA"/>
</dbReference>
<dbReference type="Gene3D" id="3.30.200.20">
    <property type="entry name" value="Phosphorylase Kinase, domain 1"/>
    <property type="match status" value="2"/>
</dbReference>
<keyword evidence="14" id="KW-1185">Reference proteome</keyword>
<feature type="domain" description="Protein kinase" evidence="12">
    <location>
        <begin position="442"/>
        <end position="700"/>
    </location>
</feature>